<keyword evidence="2" id="KW-1185">Reference proteome</keyword>
<reference evidence="1 2" key="1">
    <citation type="submission" date="2019-04" db="EMBL/GenBank/DDBJ databases">
        <title>Friends and foes A comparative genomics study of 23 Aspergillus species from section Flavi.</title>
        <authorList>
            <consortium name="DOE Joint Genome Institute"/>
            <person name="Kjaerbolling I."/>
            <person name="Vesth T."/>
            <person name="Frisvad J.C."/>
            <person name="Nybo J.L."/>
            <person name="Theobald S."/>
            <person name="Kildgaard S."/>
            <person name="Isbrandt T."/>
            <person name="Kuo A."/>
            <person name="Sato A."/>
            <person name="Lyhne E.K."/>
            <person name="Kogle M.E."/>
            <person name="Wiebenga A."/>
            <person name="Kun R.S."/>
            <person name="Lubbers R.J."/>
            <person name="Makela M.R."/>
            <person name="Barry K."/>
            <person name="Chovatia M."/>
            <person name="Clum A."/>
            <person name="Daum C."/>
            <person name="Haridas S."/>
            <person name="He G."/>
            <person name="LaButti K."/>
            <person name="Lipzen A."/>
            <person name="Mondo S."/>
            <person name="Riley R."/>
            <person name="Salamov A."/>
            <person name="Simmons B.A."/>
            <person name="Magnuson J.K."/>
            <person name="Henrissat B."/>
            <person name="Mortensen U.H."/>
            <person name="Larsen T.O."/>
            <person name="Devries R.P."/>
            <person name="Grigoriev I.V."/>
            <person name="Machida M."/>
            <person name="Baker S.E."/>
            <person name="Andersen M.R."/>
        </authorList>
    </citation>
    <scope>NUCLEOTIDE SEQUENCE [LARGE SCALE GENOMIC DNA]</scope>
    <source>
        <strain evidence="1 2">CBS 151.66</strain>
    </source>
</reference>
<evidence type="ECO:0000313" key="2">
    <source>
        <dbReference type="Proteomes" id="UP000326565"/>
    </source>
</evidence>
<evidence type="ECO:0000313" key="1">
    <source>
        <dbReference type="EMBL" id="KAB8069124.1"/>
    </source>
</evidence>
<protein>
    <submittedName>
        <fullName evidence="1">Uncharacterized protein</fullName>
    </submittedName>
</protein>
<dbReference type="Proteomes" id="UP000326565">
    <property type="component" value="Unassembled WGS sequence"/>
</dbReference>
<dbReference type="AlphaFoldDB" id="A0A5N5WP95"/>
<dbReference type="OrthoDB" id="4368687at2759"/>
<accession>A0A5N5WP95</accession>
<name>A0A5N5WP95_9EURO</name>
<proteinExistence type="predicted"/>
<organism evidence="1 2">
    <name type="scientific">Aspergillus leporis</name>
    <dbReference type="NCBI Taxonomy" id="41062"/>
    <lineage>
        <taxon>Eukaryota</taxon>
        <taxon>Fungi</taxon>
        <taxon>Dikarya</taxon>
        <taxon>Ascomycota</taxon>
        <taxon>Pezizomycotina</taxon>
        <taxon>Eurotiomycetes</taxon>
        <taxon>Eurotiomycetidae</taxon>
        <taxon>Eurotiales</taxon>
        <taxon>Aspergillaceae</taxon>
        <taxon>Aspergillus</taxon>
        <taxon>Aspergillus subgen. Circumdati</taxon>
    </lineage>
</organism>
<dbReference type="EMBL" id="ML732355">
    <property type="protein sequence ID" value="KAB8069124.1"/>
    <property type="molecule type" value="Genomic_DNA"/>
</dbReference>
<sequence>MKALESIQHNALYRIAGAFKKISRVALEVCLHVPPPQIPMKRATEYSCLRIVLSPFSRTFQEI</sequence>
<gene>
    <name evidence="1" type="ORF">BDV29DRAFT_183333</name>
</gene>